<dbReference type="InterPro" id="IPR043502">
    <property type="entry name" value="DNA/RNA_pol_sf"/>
</dbReference>
<dbReference type="AlphaFoldDB" id="A0A4W4E2W3"/>
<dbReference type="InterPro" id="IPR041577">
    <property type="entry name" value="RT_RNaseH_2"/>
</dbReference>
<gene>
    <name evidence="3" type="primary">C1orf162</name>
</gene>
<dbReference type="Proteomes" id="UP000314983">
    <property type="component" value="Chromosome 5"/>
</dbReference>
<reference evidence="3" key="3">
    <citation type="submission" date="2020-05" db="EMBL/GenBank/DDBJ databases">
        <title>Electrophorus electricus (electric eel) genome, fEleEle1, primary haplotype.</title>
        <authorList>
            <person name="Myers G."/>
            <person name="Meyer A."/>
            <person name="Fedrigo O."/>
            <person name="Formenti G."/>
            <person name="Rhie A."/>
            <person name="Tracey A."/>
            <person name="Sims Y."/>
            <person name="Jarvis E.D."/>
        </authorList>
    </citation>
    <scope>NUCLEOTIDE SEQUENCE [LARGE SCALE GENOMIC DNA]</scope>
</reference>
<evidence type="ECO:0000313" key="3">
    <source>
        <dbReference type="Ensembl" id="ENSEEEP00000006215.2"/>
    </source>
</evidence>
<feature type="compositionally biased region" description="Basic and acidic residues" evidence="1">
    <location>
        <begin position="109"/>
        <end position="120"/>
    </location>
</feature>
<dbReference type="SUPFAM" id="SSF56672">
    <property type="entry name" value="DNA/RNA polymerases"/>
    <property type="match status" value="1"/>
</dbReference>
<reference evidence="4" key="2">
    <citation type="journal article" date="2017" name="Sci. Adv.">
        <title>A tail of two voltages: Proteomic comparison of the three electric organs of the electric eel.</title>
        <authorList>
            <person name="Traeger L.L."/>
            <person name="Sabat G."/>
            <person name="Barrett-Wilt G.A."/>
            <person name="Wells G.B."/>
            <person name="Sussman M.R."/>
        </authorList>
    </citation>
    <scope>NUCLEOTIDE SEQUENCE [LARGE SCALE GENOMIC DNA]</scope>
</reference>
<reference evidence="4" key="1">
    <citation type="journal article" date="2014" name="Science">
        <title>Nonhuman genetics. Genomic basis for the convergent evolution of electric organs.</title>
        <authorList>
            <person name="Gallant J.R."/>
            <person name="Traeger L.L."/>
            <person name="Volkening J.D."/>
            <person name="Moffett H."/>
            <person name="Chen P.H."/>
            <person name="Novina C.D."/>
            <person name="Phillips G.N.Jr."/>
            <person name="Anand R."/>
            <person name="Wells G.B."/>
            <person name="Pinch M."/>
            <person name="Guth R."/>
            <person name="Unguez G.A."/>
            <person name="Albert J.S."/>
            <person name="Zakon H.H."/>
            <person name="Samanta M.P."/>
            <person name="Sussman M.R."/>
        </authorList>
    </citation>
    <scope>NUCLEOTIDE SEQUENCE [LARGE SCALE GENOMIC DNA]</scope>
</reference>
<feature type="domain" description="Reverse transcriptase/retrotransposon-derived protein RNase H-like" evidence="2">
    <location>
        <begin position="20"/>
        <end position="86"/>
    </location>
</feature>
<feature type="region of interest" description="Disordered" evidence="1">
    <location>
        <begin position="109"/>
        <end position="128"/>
    </location>
</feature>
<dbReference type="Pfam" id="PF17919">
    <property type="entry name" value="RT_RNaseH_2"/>
    <property type="match status" value="1"/>
</dbReference>
<evidence type="ECO:0000259" key="2">
    <source>
        <dbReference type="Pfam" id="PF17919"/>
    </source>
</evidence>
<organism evidence="3 4">
    <name type="scientific">Electrophorus electricus</name>
    <name type="common">Electric eel</name>
    <name type="synonym">Gymnotus electricus</name>
    <dbReference type="NCBI Taxonomy" id="8005"/>
    <lineage>
        <taxon>Eukaryota</taxon>
        <taxon>Metazoa</taxon>
        <taxon>Chordata</taxon>
        <taxon>Craniata</taxon>
        <taxon>Vertebrata</taxon>
        <taxon>Euteleostomi</taxon>
        <taxon>Actinopterygii</taxon>
        <taxon>Neopterygii</taxon>
        <taxon>Teleostei</taxon>
        <taxon>Ostariophysi</taxon>
        <taxon>Gymnotiformes</taxon>
        <taxon>Gymnotoidei</taxon>
        <taxon>Gymnotidae</taxon>
        <taxon>Electrophorus</taxon>
    </lineage>
</organism>
<dbReference type="STRING" id="8005.ENSEEEP00000006215"/>
<reference evidence="3" key="5">
    <citation type="submission" date="2025-09" db="UniProtKB">
        <authorList>
            <consortium name="Ensembl"/>
        </authorList>
    </citation>
    <scope>IDENTIFICATION</scope>
</reference>
<proteinExistence type="predicted"/>
<dbReference type="Ensembl" id="ENSEEET00000006304.2">
    <property type="protein sequence ID" value="ENSEEEP00000006215.2"/>
    <property type="gene ID" value="ENSEEEG00000003319.2"/>
</dbReference>
<sequence>MYSPKMPERHVNYCPDTLVWTQPMHHSFRTLKLALYSALPLDLPNYNLTFHLYVSEHGSTAVGILAQEHCGSYRPVAYLSKPFDSMPACLHAVAASALLDTDVEKLVKGHDTTSESDHKVVSSVVSSE</sequence>
<evidence type="ECO:0000313" key="4">
    <source>
        <dbReference type="Proteomes" id="UP000314983"/>
    </source>
</evidence>
<name>A0A4W4E2W3_ELEEL</name>
<protein>
    <recommendedName>
        <fullName evidence="2">Reverse transcriptase/retrotransposon-derived protein RNase H-like domain-containing protein</fullName>
    </recommendedName>
</protein>
<evidence type="ECO:0000256" key="1">
    <source>
        <dbReference type="SAM" id="MobiDB-lite"/>
    </source>
</evidence>
<dbReference type="GeneTree" id="ENSGT00960000186724"/>
<accession>A0A4W4E2W3</accession>
<keyword evidence="4" id="KW-1185">Reference proteome</keyword>
<dbReference type="Gene3D" id="3.10.20.370">
    <property type="match status" value="1"/>
</dbReference>
<reference evidence="3" key="4">
    <citation type="submission" date="2025-08" db="UniProtKB">
        <authorList>
            <consortium name="Ensembl"/>
        </authorList>
    </citation>
    <scope>IDENTIFICATION</scope>
</reference>